<accession>A0ABC8RFM3</accession>
<dbReference type="Proteomes" id="UP001642360">
    <property type="component" value="Unassembled WGS sequence"/>
</dbReference>
<evidence type="ECO:0000256" key="1">
    <source>
        <dbReference type="SAM" id="MobiDB-lite"/>
    </source>
</evidence>
<evidence type="ECO:0000313" key="3">
    <source>
        <dbReference type="Proteomes" id="UP001642360"/>
    </source>
</evidence>
<keyword evidence="3" id="KW-1185">Reference proteome</keyword>
<feature type="region of interest" description="Disordered" evidence="1">
    <location>
        <begin position="1"/>
        <end position="37"/>
    </location>
</feature>
<proteinExistence type="predicted"/>
<feature type="non-terminal residue" evidence="2">
    <location>
        <position position="1"/>
    </location>
</feature>
<reference evidence="2 3" key="1">
    <citation type="submission" date="2024-02" db="EMBL/GenBank/DDBJ databases">
        <authorList>
            <person name="Vignale AGUSTIN F."/>
            <person name="Sosa J E."/>
            <person name="Modenutti C."/>
        </authorList>
    </citation>
    <scope>NUCLEOTIDE SEQUENCE [LARGE SCALE GENOMIC DNA]</scope>
</reference>
<gene>
    <name evidence="2" type="ORF">ILEXP_LOCUS11241</name>
</gene>
<protein>
    <submittedName>
        <fullName evidence="2">Uncharacterized protein</fullName>
    </submittedName>
</protein>
<feature type="compositionally biased region" description="Low complexity" evidence="1">
    <location>
        <begin position="20"/>
        <end position="37"/>
    </location>
</feature>
<sequence length="136" mass="14611">FSDASIEKLVEGNSRSPNQTSKTPKTKPSSLSLTTSTAPITAENFPILGTILEREYTEIALAKQPLRIGCPFGLNKGSNRIERIFWLRKPVGESFGGGGCGGVEGLEGGFGFRVRIGGLEEAEAEAEDIYTFAELE</sequence>
<dbReference type="EMBL" id="CAUOFW020001308">
    <property type="protein sequence ID" value="CAK9143528.1"/>
    <property type="molecule type" value="Genomic_DNA"/>
</dbReference>
<evidence type="ECO:0000313" key="2">
    <source>
        <dbReference type="EMBL" id="CAK9143528.1"/>
    </source>
</evidence>
<comment type="caution">
    <text evidence="2">The sequence shown here is derived from an EMBL/GenBank/DDBJ whole genome shotgun (WGS) entry which is preliminary data.</text>
</comment>
<dbReference type="AlphaFoldDB" id="A0ABC8RFM3"/>
<organism evidence="2 3">
    <name type="scientific">Ilex paraguariensis</name>
    <name type="common">yerba mate</name>
    <dbReference type="NCBI Taxonomy" id="185542"/>
    <lineage>
        <taxon>Eukaryota</taxon>
        <taxon>Viridiplantae</taxon>
        <taxon>Streptophyta</taxon>
        <taxon>Embryophyta</taxon>
        <taxon>Tracheophyta</taxon>
        <taxon>Spermatophyta</taxon>
        <taxon>Magnoliopsida</taxon>
        <taxon>eudicotyledons</taxon>
        <taxon>Gunneridae</taxon>
        <taxon>Pentapetalae</taxon>
        <taxon>asterids</taxon>
        <taxon>campanulids</taxon>
        <taxon>Aquifoliales</taxon>
        <taxon>Aquifoliaceae</taxon>
        <taxon>Ilex</taxon>
    </lineage>
</organism>
<feature type="compositionally biased region" description="Basic and acidic residues" evidence="1">
    <location>
        <begin position="1"/>
        <end position="10"/>
    </location>
</feature>
<name>A0ABC8RFM3_9AQUA</name>